<keyword evidence="5" id="KW-1185">Reference proteome</keyword>
<dbReference type="NCBIfam" id="TIGR01554">
    <property type="entry name" value="major_cap_HK97"/>
    <property type="match status" value="1"/>
</dbReference>
<sequence length="384" mass="43431">MKKLLELRQQKADLTQQMRSLLTKAEDEKRSLNADEAKQFDELRTQSDALNTEIARYEALSDEERNQTNQTKKQPINKTLSNDELRHYILTGETRTLSTGVPSDGGYTVIPELNKQIMQQLADESVMRRICTIKTTRSNEYKQLVSVGSAAVAHGEEGKERSETATPKMEEVSIKLFPIYAYPKTTQEIIDFSDVDILGWLTAEIADTFVDTEETDLVSGDGSKKAKGFLSYLRDTQADKVRAFGTLQKLEVTSLEADSLIDLKFLLKNKYRKNAVWVMNSTTAAQVQKLKNGNGDYIWRERLQAGDPDMLLGLPVHYLEFMPDNIIALGDFKRGYFIVDHQTGIRTHPDNITEPGFYKVHTDKYLGGGLVDSNAIKVLEIKSY</sequence>
<proteinExistence type="predicted"/>
<dbReference type="Proteomes" id="UP001220225">
    <property type="component" value="Unassembled WGS sequence"/>
</dbReference>
<organism evidence="4 5">
    <name type="scientific">Xenorhabdus anantnagensis</name>
    <dbReference type="NCBI Taxonomy" id="3025875"/>
    <lineage>
        <taxon>Bacteria</taxon>
        <taxon>Pseudomonadati</taxon>
        <taxon>Pseudomonadota</taxon>
        <taxon>Gammaproteobacteria</taxon>
        <taxon>Enterobacterales</taxon>
        <taxon>Morganellaceae</taxon>
        <taxon>Xenorhabdus</taxon>
    </lineage>
</organism>
<dbReference type="SUPFAM" id="SSF56563">
    <property type="entry name" value="Major capsid protein gp5"/>
    <property type="match status" value="1"/>
</dbReference>
<dbReference type="Pfam" id="PF05065">
    <property type="entry name" value="Phage_capsid"/>
    <property type="match status" value="1"/>
</dbReference>
<name>A0ABT5LS44_9GAMM</name>
<comment type="caution">
    <text evidence="4">The sequence shown here is derived from an EMBL/GenBank/DDBJ whole genome shotgun (WGS) entry which is preliminary data.</text>
</comment>
<dbReference type="InterPro" id="IPR054612">
    <property type="entry name" value="Phage_capsid-like_C"/>
</dbReference>
<comment type="subcellular location">
    <subcellularLocation>
        <location evidence="1">Virion</location>
    </subcellularLocation>
</comment>
<protein>
    <submittedName>
        <fullName evidence="4">Phage major capsid protein</fullName>
    </submittedName>
</protein>
<reference evidence="4 5" key="1">
    <citation type="submission" date="2023-02" db="EMBL/GenBank/DDBJ databases">
        <title>Entomopathogenic bacteria.</title>
        <authorList>
            <person name="Machado R.A."/>
        </authorList>
    </citation>
    <scope>NUCLEOTIDE SEQUENCE [LARGE SCALE GENOMIC DNA]</scope>
    <source>
        <strain evidence="4 5">XENO-2</strain>
    </source>
</reference>
<evidence type="ECO:0000313" key="4">
    <source>
        <dbReference type="EMBL" id="MDC9595865.1"/>
    </source>
</evidence>
<dbReference type="InterPro" id="IPR024455">
    <property type="entry name" value="Phage_capsid"/>
</dbReference>
<accession>A0ABT5LS44</accession>
<keyword evidence="2" id="KW-0175">Coiled coil</keyword>
<feature type="coiled-coil region" evidence="2">
    <location>
        <begin position="4"/>
        <end position="67"/>
    </location>
</feature>
<dbReference type="EMBL" id="JAQRFN010000002">
    <property type="protein sequence ID" value="MDC9595865.1"/>
    <property type="molecule type" value="Genomic_DNA"/>
</dbReference>
<dbReference type="Gene3D" id="3.30.2320.10">
    <property type="entry name" value="hypothetical protein PF0899 domain"/>
    <property type="match status" value="1"/>
</dbReference>
<evidence type="ECO:0000259" key="3">
    <source>
        <dbReference type="Pfam" id="PF05065"/>
    </source>
</evidence>
<feature type="domain" description="Phage capsid-like C-terminal" evidence="3">
    <location>
        <begin position="105"/>
        <end position="380"/>
    </location>
</feature>
<evidence type="ECO:0000256" key="1">
    <source>
        <dbReference type="ARBA" id="ARBA00004328"/>
    </source>
</evidence>
<dbReference type="RefSeq" id="WP_273574333.1">
    <property type="nucleotide sequence ID" value="NZ_JAQRFN010000002.1"/>
</dbReference>
<gene>
    <name evidence="4" type="ORF">PSI14_03010</name>
</gene>
<evidence type="ECO:0000256" key="2">
    <source>
        <dbReference type="SAM" id="Coils"/>
    </source>
</evidence>
<evidence type="ECO:0000313" key="5">
    <source>
        <dbReference type="Proteomes" id="UP001220225"/>
    </source>
</evidence>